<accession>A0A368TXN9</accession>
<dbReference type="InterPro" id="IPR001387">
    <property type="entry name" value="Cro/C1-type_HTH"/>
</dbReference>
<gene>
    <name evidence="2" type="ORF">DU505_09950</name>
</gene>
<dbReference type="Pfam" id="PF13560">
    <property type="entry name" value="HTH_31"/>
    <property type="match status" value="1"/>
</dbReference>
<dbReference type="EMBL" id="QPII01000006">
    <property type="protein sequence ID" value="RCV89361.1"/>
    <property type="molecule type" value="Genomic_DNA"/>
</dbReference>
<dbReference type="SUPFAM" id="SSF47413">
    <property type="entry name" value="lambda repressor-like DNA-binding domains"/>
    <property type="match status" value="1"/>
</dbReference>
<evidence type="ECO:0000313" key="3">
    <source>
        <dbReference type="Proteomes" id="UP000252405"/>
    </source>
</evidence>
<dbReference type="Gene3D" id="1.10.260.40">
    <property type="entry name" value="lambda repressor-like DNA-binding domains"/>
    <property type="match status" value="1"/>
</dbReference>
<name>A0A368TXN9_9GAMM</name>
<protein>
    <submittedName>
        <fullName evidence="2">Helix-turn-helix domain-containing protein</fullName>
    </submittedName>
</protein>
<dbReference type="OrthoDB" id="6240846at2"/>
<dbReference type="AlphaFoldDB" id="A0A368TXN9"/>
<feature type="domain" description="HTH cro/C1-type" evidence="1">
    <location>
        <begin position="33"/>
        <end position="88"/>
    </location>
</feature>
<dbReference type="PROSITE" id="PS50943">
    <property type="entry name" value="HTH_CROC1"/>
    <property type="match status" value="1"/>
</dbReference>
<keyword evidence="3" id="KW-1185">Reference proteome</keyword>
<reference evidence="2 3" key="1">
    <citation type="submission" date="2018-07" db="EMBL/GenBank/DDBJ databases">
        <title>Halomonas montanilacus sp. nov., isolated from Lake Pengyan on Tibetan Plateau.</title>
        <authorList>
            <person name="Lu H."/>
            <person name="Xing P."/>
            <person name="Wu Q."/>
        </authorList>
    </citation>
    <scope>NUCLEOTIDE SEQUENCE [LARGE SCALE GENOMIC DNA]</scope>
    <source>
        <strain evidence="2 3">PYC7W</strain>
    </source>
</reference>
<comment type="caution">
    <text evidence="2">The sequence shown here is derived from an EMBL/GenBank/DDBJ whole genome shotgun (WGS) entry which is preliminary data.</text>
</comment>
<evidence type="ECO:0000313" key="2">
    <source>
        <dbReference type="EMBL" id="RCV89361.1"/>
    </source>
</evidence>
<dbReference type="CDD" id="cd00093">
    <property type="entry name" value="HTH_XRE"/>
    <property type="match status" value="1"/>
</dbReference>
<dbReference type="RefSeq" id="WP_114478840.1">
    <property type="nucleotide sequence ID" value="NZ_QPII01000006.1"/>
</dbReference>
<proteinExistence type="predicted"/>
<evidence type="ECO:0000259" key="1">
    <source>
        <dbReference type="PROSITE" id="PS50943"/>
    </source>
</evidence>
<organism evidence="2 3">
    <name type="scientific">Billgrantia montanilacus</name>
    <dbReference type="NCBI Taxonomy" id="2282305"/>
    <lineage>
        <taxon>Bacteria</taxon>
        <taxon>Pseudomonadati</taxon>
        <taxon>Pseudomonadota</taxon>
        <taxon>Gammaproteobacteria</taxon>
        <taxon>Oceanospirillales</taxon>
        <taxon>Halomonadaceae</taxon>
        <taxon>Billgrantia</taxon>
    </lineage>
</organism>
<dbReference type="Proteomes" id="UP000252405">
    <property type="component" value="Unassembled WGS sequence"/>
</dbReference>
<dbReference type="InterPro" id="IPR010982">
    <property type="entry name" value="Lambda_DNA-bd_dom_sf"/>
</dbReference>
<dbReference type="GO" id="GO:0003677">
    <property type="term" value="F:DNA binding"/>
    <property type="evidence" value="ECO:0007669"/>
    <property type="project" value="InterPro"/>
</dbReference>
<sequence>MKRQSLSPDEREEKLIEATRRLVAGEISEGDLLRILRRDVLGLTQNDYSRLVGISRRTLSDMEGDKGNVSLAVMNRAFRPLGLKVCLMPRQRALIEKVMEKALDNQKE</sequence>